<evidence type="ECO:0000313" key="5">
    <source>
        <dbReference type="Proteomes" id="UP000037510"/>
    </source>
</evidence>
<dbReference type="GO" id="GO:0005634">
    <property type="term" value="C:nucleus"/>
    <property type="evidence" value="ECO:0007669"/>
    <property type="project" value="TreeGrafter"/>
</dbReference>
<organism evidence="4 5">
    <name type="scientific">Operophtera brumata</name>
    <name type="common">Winter moth</name>
    <name type="synonym">Phalaena brumata</name>
    <dbReference type="NCBI Taxonomy" id="104452"/>
    <lineage>
        <taxon>Eukaryota</taxon>
        <taxon>Metazoa</taxon>
        <taxon>Ecdysozoa</taxon>
        <taxon>Arthropoda</taxon>
        <taxon>Hexapoda</taxon>
        <taxon>Insecta</taxon>
        <taxon>Pterygota</taxon>
        <taxon>Neoptera</taxon>
        <taxon>Endopterygota</taxon>
        <taxon>Lepidoptera</taxon>
        <taxon>Glossata</taxon>
        <taxon>Ditrysia</taxon>
        <taxon>Geometroidea</taxon>
        <taxon>Geometridae</taxon>
        <taxon>Larentiinae</taxon>
        <taxon>Operophtera</taxon>
    </lineage>
</organism>
<evidence type="ECO:0000256" key="2">
    <source>
        <dbReference type="SAM" id="MobiDB-lite"/>
    </source>
</evidence>
<keyword evidence="5" id="KW-1185">Reference proteome</keyword>
<dbReference type="SUPFAM" id="SSF69065">
    <property type="entry name" value="RNase III domain-like"/>
    <property type="match status" value="1"/>
</dbReference>
<dbReference type="InterPro" id="IPR000999">
    <property type="entry name" value="RNase_III_dom"/>
</dbReference>
<reference evidence="4 5" key="1">
    <citation type="journal article" date="2015" name="Genome Biol. Evol.">
        <title>The genome of winter moth (Operophtera brumata) provides a genomic perspective on sexual dimorphism and phenology.</title>
        <authorList>
            <person name="Derks M.F."/>
            <person name="Smit S."/>
            <person name="Salis L."/>
            <person name="Schijlen E."/>
            <person name="Bossers A."/>
            <person name="Mateman C."/>
            <person name="Pijl A.S."/>
            <person name="de Ridder D."/>
            <person name="Groenen M.A."/>
            <person name="Visser M.E."/>
            <person name="Megens H.J."/>
        </authorList>
    </citation>
    <scope>NUCLEOTIDE SEQUENCE [LARGE SCALE GENOMIC DNA]</scope>
    <source>
        <strain evidence="4">WM2013NL</strain>
        <tissue evidence="4">Head and thorax</tissue>
    </source>
</reference>
<evidence type="ECO:0000313" key="4">
    <source>
        <dbReference type="EMBL" id="KOB78915.1"/>
    </source>
</evidence>
<dbReference type="GO" id="GO:0030422">
    <property type="term" value="P:siRNA processing"/>
    <property type="evidence" value="ECO:0007669"/>
    <property type="project" value="TreeGrafter"/>
</dbReference>
<dbReference type="GO" id="GO:0031054">
    <property type="term" value="P:pre-miRNA processing"/>
    <property type="evidence" value="ECO:0007669"/>
    <property type="project" value="TreeGrafter"/>
</dbReference>
<gene>
    <name evidence="4" type="ORF">OBRU01_00578</name>
</gene>
<evidence type="ECO:0000259" key="3">
    <source>
        <dbReference type="PROSITE" id="PS50142"/>
    </source>
</evidence>
<dbReference type="CDD" id="cd00593">
    <property type="entry name" value="RIBOc"/>
    <property type="match status" value="1"/>
</dbReference>
<accession>A0A0L7LTX5</accession>
<dbReference type="GO" id="GO:0004530">
    <property type="term" value="F:deoxyribonuclease I activity"/>
    <property type="evidence" value="ECO:0007669"/>
    <property type="project" value="TreeGrafter"/>
</dbReference>
<dbReference type="EMBL" id="JTDY01000093">
    <property type="protein sequence ID" value="KOB78915.1"/>
    <property type="molecule type" value="Genomic_DNA"/>
</dbReference>
<dbReference type="PANTHER" id="PTHR14950">
    <property type="entry name" value="DICER-RELATED"/>
    <property type="match status" value="1"/>
</dbReference>
<dbReference type="GO" id="GO:0005737">
    <property type="term" value="C:cytoplasm"/>
    <property type="evidence" value="ECO:0007669"/>
    <property type="project" value="TreeGrafter"/>
</dbReference>
<feature type="region of interest" description="Disordered" evidence="2">
    <location>
        <begin position="48"/>
        <end position="68"/>
    </location>
</feature>
<proteinExistence type="predicted"/>
<dbReference type="STRING" id="104452.A0A0L7LTX5"/>
<dbReference type="GO" id="GO:0006309">
    <property type="term" value="P:apoptotic DNA fragmentation"/>
    <property type="evidence" value="ECO:0007669"/>
    <property type="project" value="TreeGrafter"/>
</dbReference>
<dbReference type="InterPro" id="IPR036389">
    <property type="entry name" value="RNase_III_sf"/>
</dbReference>
<protein>
    <submittedName>
        <fullName evidence="4">Putative dicer 1</fullName>
    </submittedName>
</protein>
<dbReference type="GO" id="GO:0070578">
    <property type="term" value="C:RISC-loading complex"/>
    <property type="evidence" value="ECO:0007669"/>
    <property type="project" value="TreeGrafter"/>
</dbReference>
<dbReference type="GO" id="GO:0003723">
    <property type="term" value="F:RNA binding"/>
    <property type="evidence" value="ECO:0007669"/>
    <property type="project" value="TreeGrafter"/>
</dbReference>
<dbReference type="AlphaFoldDB" id="A0A0L7LTX5"/>
<dbReference type="PROSITE" id="PS50142">
    <property type="entry name" value="RNASE_3_2"/>
    <property type="match status" value="1"/>
</dbReference>
<feature type="domain" description="RNase III" evidence="3">
    <location>
        <begin position="114"/>
        <end position="168"/>
    </location>
</feature>
<keyword evidence="1" id="KW-0378">Hydrolase</keyword>
<dbReference type="Pfam" id="PF00636">
    <property type="entry name" value="Ribonuclease_3"/>
    <property type="match status" value="1"/>
</dbReference>
<dbReference type="GO" id="GO:0004525">
    <property type="term" value="F:ribonuclease III activity"/>
    <property type="evidence" value="ECO:0007669"/>
    <property type="project" value="InterPro"/>
</dbReference>
<comment type="caution">
    <text evidence="4">The sequence shown here is derived from an EMBL/GenBank/DDBJ whole genome shotgun (WGS) entry which is preliminary data.</text>
</comment>
<dbReference type="Proteomes" id="UP000037510">
    <property type="component" value="Unassembled WGS sequence"/>
</dbReference>
<sequence length="168" mass="18942">MASSIPDEVDDIYDEWSEPLPPNLTFCTSANASLGVRIEYKTAHEAEAVDLDTPKKSHPSPQRDPRDEKLKLSMTNEEILKLNCFYMKDINIDAPGYVNEKIANVGFDSKDKYALTMSNANDGINLERLETIGDSFLKFAITAYLYCAHPTVHEGKLSHMRSKQVKRT</sequence>
<dbReference type="Gene3D" id="1.10.1520.10">
    <property type="entry name" value="Ribonuclease III domain"/>
    <property type="match status" value="1"/>
</dbReference>
<name>A0A0L7LTX5_OPEBR</name>
<evidence type="ECO:0000256" key="1">
    <source>
        <dbReference type="ARBA" id="ARBA00022801"/>
    </source>
</evidence>
<dbReference type="PANTHER" id="PTHR14950:SF37">
    <property type="entry name" value="ENDORIBONUCLEASE DICER"/>
    <property type="match status" value="1"/>
</dbReference>